<name>A0A336LBA9_CULSO</name>
<gene>
    <name evidence="9" type="primary">CSON006673</name>
</gene>
<keyword evidence="4" id="KW-0813">Transport</keyword>
<evidence type="ECO:0000313" key="9">
    <source>
        <dbReference type="EMBL" id="SSX14181.1"/>
    </source>
</evidence>
<dbReference type="GO" id="GO:0042147">
    <property type="term" value="P:retrograde transport, endosome to Golgi"/>
    <property type="evidence" value="ECO:0007669"/>
    <property type="project" value="TreeGrafter"/>
</dbReference>
<dbReference type="EMBL" id="UFQS01002506">
    <property type="protein sequence ID" value="SSX14181.1"/>
    <property type="molecule type" value="Genomic_DNA"/>
</dbReference>
<feature type="domain" description="Vps52 C-terminal" evidence="8">
    <location>
        <begin position="252"/>
        <end position="560"/>
    </location>
</feature>
<dbReference type="GO" id="GO:0007041">
    <property type="term" value="P:lysosomal transport"/>
    <property type="evidence" value="ECO:0007669"/>
    <property type="project" value="TreeGrafter"/>
</dbReference>
<dbReference type="GO" id="GO:0015031">
    <property type="term" value="P:protein transport"/>
    <property type="evidence" value="ECO:0007669"/>
    <property type="project" value="UniProtKB-KW"/>
</dbReference>
<dbReference type="PANTHER" id="PTHR14190">
    <property type="entry name" value="SUPPRESSOR OF ACTIN MUTATIONS 2/VACUOLAR PROTEIN SORTING 52"/>
    <property type="match status" value="1"/>
</dbReference>
<reference evidence="10" key="2">
    <citation type="submission" date="2018-07" db="EMBL/GenBank/DDBJ databases">
        <authorList>
            <person name="Quirk P.G."/>
            <person name="Krulwich T.A."/>
        </authorList>
    </citation>
    <scope>NUCLEOTIDE SEQUENCE</scope>
</reference>
<organism evidence="9">
    <name type="scientific">Culicoides sonorensis</name>
    <name type="common">Biting midge</name>
    <dbReference type="NCBI Taxonomy" id="179676"/>
    <lineage>
        <taxon>Eukaryota</taxon>
        <taxon>Metazoa</taxon>
        <taxon>Ecdysozoa</taxon>
        <taxon>Arthropoda</taxon>
        <taxon>Hexapoda</taxon>
        <taxon>Insecta</taxon>
        <taxon>Pterygota</taxon>
        <taxon>Neoptera</taxon>
        <taxon>Endopterygota</taxon>
        <taxon>Diptera</taxon>
        <taxon>Nematocera</taxon>
        <taxon>Chironomoidea</taxon>
        <taxon>Ceratopogonidae</taxon>
        <taxon>Ceratopogoninae</taxon>
        <taxon>Culicoides</taxon>
        <taxon>Monoculicoides</taxon>
    </lineage>
</organism>
<dbReference type="GO" id="GO:0006896">
    <property type="term" value="P:Golgi to vacuole transport"/>
    <property type="evidence" value="ECO:0007669"/>
    <property type="project" value="TreeGrafter"/>
</dbReference>
<dbReference type="InterPro" id="IPR048319">
    <property type="entry name" value="Vps52_CC"/>
</dbReference>
<accession>A0A336LBA9</accession>
<evidence type="ECO:0000256" key="1">
    <source>
        <dbReference type="ARBA" id="ARBA00004601"/>
    </source>
</evidence>
<proteinExistence type="inferred from homology"/>
<evidence type="ECO:0000256" key="5">
    <source>
        <dbReference type="ARBA" id="ARBA00022927"/>
    </source>
</evidence>
<evidence type="ECO:0000259" key="7">
    <source>
        <dbReference type="Pfam" id="PF04129"/>
    </source>
</evidence>
<sequence>MPIFVNNLNEKVFKMTSLAKSEPIADLEDTEIKEILRTGTDLREYASQIEKEFKEVENKSIEDYIKESENIASLHTQILDCDEILGNMEGMLTEFQNVLSNISTEITTLQKKSVQMSVQLTNRQAIRMTLQQFVEDIAVPEEMIQVIMETPVTEKDFLTHLNELNHKLSLIKELNFKESKAAIDVNDILIKLKIKSMSKIRAYLLEQIYKFRKPMTNYQVPQNAMLKYKFFFEFILSNERQVAQEITWEYVETMSKIYYSYFKSYSNRLSTLRYEEAVSKDDLMGVEDTAARGLFSKSSNIKNRSTIFTIGSRGDVLNQQLEAPIIVPHAQQKTKYPFESLFRSEQYALVDNACREYLFITEFFMVRGNQAQELFNQIMGKTLTLLCKNLETYVVDCYDTIALFLSIQLILRYQLMCHKRCVPALDKYWDTQQATIWPRFEQIFRLNIQSIRDCDPTKFSKERGPHYITRRYAEFSAAIVGISENFPNELVSRLLLELQNEVECFMLRMAAIFPQRKEQLIYLINNYDMVLGVLMERTRDNSKEAETFREQLSGRSAEYVEEILQPHFGGMMNFVKECEHMLEKEQTEEFRRQERRSLALVTSFTANWKKALEEINKEILISFPSLLTGSTLLQLALHQLVQYYHRFHKLLTPNAKTQLVNIHVIMVEIKKYKSAY</sequence>
<dbReference type="InterPro" id="IPR007258">
    <property type="entry name" value="Vps52"/>
</dbReference>
<comment type="subcellular location">
    <subcellularLocation>
        <location evidence="1">Golgi apparatus</location>
        <location evidence="1">trans-Golgi network</location>
    </subcellularLocation>
</comment>
<dbReference type="GO" id="GO:0019905">
    <property type="term" value="F:syntaxin binding"/>
    <property type="evidence" value="ECO:0007669"/>
    <property type="project" value="TreeGrafter"/>
</dbReference>
<keyword evidence="6" id="KW-0333">Golgi apparatus</keyword>
<dbReference type="PANTHER" id="PTHR14190:SF7">
    <property type="entry name" value="VACUOLAR PROTEIN SORTING-ASSOCIATED PROTEIN 52 HOMOLOG"/>
    <property type="match status" value="1"/>
</dbReference>
<feature type="domain" description="Vps52 coiled-coil" evidence="7">
    <location>
        <begin position="63"/>
        <end position="235"/>
    </location>
</feature>
<dbReference type="OMA" id="VFRLECE"/>
<dbReference type="InterPro" id="IPR048361">
    <property type="entry name" value="Vps52_C"/>
</dbReference>
<comment type="similarity">
    <text evidence="2">Belongs to the VPS52 family.</text>
</comment>
<evidence type="ECO:0000256" key="3">
    <source>
        <dbReference type="ARBA" id="ARBA00017083"/>
    </source>
</evidence>
<dbReference type="GO" id="GO:0000938">
    <property type="term" value="C:GARP complex"/>
    <property type="evidence" value="ECO:0007669"/>
    <property type="project" value="TreeGrafter"/>
</dbReference>
<dbReference type="GO" id="GO:0005829">
    <property type="term" value="C:cytosol"/>
    <property type="evidence" value="ECO:0007669"/>
    <property type="project" value="GOC"/>
</dbReference>
<dbReference type="GO" id="GO:0032456">
    <property type="term" value="P:endocytic recycling"/>
    <property type="evidence" value="ECO:0007669"/>
    <property type="project" value="TreeGrafter"/>
</dbReference>
<dbReference type="Pfam" id="PF04129">
    <property type="entry name" value="Vps52_CC"/>
    <property type="match status" value="1"/>
</dbReference>
<evidence type="ECO:0000259" key="8">
    <source>
        <dbReference type="Pfam" id="PF20655"/>
    </source>
</evidence>
<evidence type="ECO:0000256" key="2">
    <source>
        <dbReference type="ARBA" id="ARBA00008180"/>
    </source>
</evidence>
<dbReference type="VEuPathDB" id="VectorBase:CSON006673"/>
<dbReference type="Pfam" id="PF20655">
    <property type="entry name" value="Vps52_C"/>
    <property type="match status" value="1"/>
</dbReference>
<protein>
    <recommendedName>
        <fullName evidence="3">Vacuolar protein sorting-associated protein 52 homolog</fullName>
    </recommendedName>
</protein>
<keyword evidence="5" id="KW-0653">Protein transport</keyword>
<dbReference type="AlphaFoldDB" id="A0A336LBA9"/>
<reference evidence="9" key="1">
    <citation type="submission" date="2018-04" db="EMBL/GenBank/DDBJ databases">
        <authorList>
            <person name="Go L.Y."/>
            <person name="Mitchell J.A."/>
        </authorList>
    </citation>
    <scope>NUCLEOTIDE SEQUENCE</scope>
    <source>
        <tissue evidence="9">Whole organism</tissue>
    </source>
</reference>
<evidence type="ECO:0000256" key="6">
    <source>
        <dbReference type="ARBA" id="ARBA00023034"/>
    </source>
</evidence>
<evidence type="ECO:0000256" key="4">
    <source>
        <dbReference type="ARBA" id="ARBA00022448"/>
    </source>
</evidence>
<evidence type="ECO:0000313" key="10">
    <source>
        <dbReference type="EMBL" id="SSX33597.1"/>
    </source>
</evidence>
<dbReference type="EMBL" id="UFQT01002506">
    <property type="protein sequence ID" value="SSX33597.1"/>
    <property type="molecule type" value="Genomic_DNA"/>
</dbReference>